<dbReference type="InterPro" id="IPR050131">
    <property type="entry name" value="Peptidase_S8_subtilisin-like"/>
</dbReference>
<feature type="domain" description="Peptidase S8/S53" evidence="6">
    <location>
        <begin position="64"/>
        <end position="331"/>
    </location>
</feature>
<feature type="domain" description="DUF5648" evidence="8">
    <location>
        <begin position="1001"/>
        <end position="1147"/>
    </location>
</feature>
<evidence type="ECO:0000259" key="6">
    <source>
        <dbReference type="Pfam" id="PF00082"/>
    </source>
</evidence>
<proteinExistence type="inferred from homology"/>
<dbReference type="PROSITE" id="PS00137">
    <property type="entry name" value="SUBTILASE_HIS"/>
    <property type="match status" value="1"/>
</dbReference>
<evidence type="ECO:0000256" key="5">
    <source>
        <dbReference type="PROSITE-ProRule" id="PRU01240"/>
    </source>
</evidence>
<evidence type="ECO:0000259" key="8">
    <source>
        <dbReference type="Pfam" id="PF18885"/>
    </source>
</evidence>
<evidence type="ECO:0000313" key="9">
    <source>
        <dbReference type="EMBL" id="MCC0177007.1"/>
    </source>
</evidence>
<dbReference type="InterPro" id="IPR022398">
    <property type="entry name" value="Peptidase_S8_His-AS"/>
</dbReference>
<feature type="active site" description="Charge relay system" evidence="5">
    <location>
        <position position="73"/>
    </location>
</feature>
<dbReference type="PROSITE" id="PS51892">
    <property type="entry name" value="SUBTILASE"/>
    <property type="match status" value="1"/>
</dbReference>
<dbReference type="Proteomes" id="UP000729733">
    <property type="component" value="Unassembled WGS sequence"/>
</dbReference>
<keyword evidence="2 5" id="KW-0645">Protease</keyword>
<dbReference type="PANTHER" id="PTHR43806">
    <property type="entry name" value="PEPTIDASE S8"/>
    <property type="match status" value="1"/>
</dbReference>
<feature type="active site" description="Charge relay system" evidence="5">
    <location>
        <position position="106"/>
    </location>
</feature>
<dbReference type="PROSITE" id="PS00138">
    <property type="entry name" value="SUBTILASE_SER"/>
    <property type="match status" value="1"/>
</dbReference>
<dbReference type="GO" id="GO:0006508">
    <property type="term" value="P:proteolysis"/>
    <property type="evidence" value="ECO:0007669"/>
    <property type="project" value="UniProtKB-KW"/>
</dbReference>
<dbReference type="PRINTS" id="PR00723">
    <property type="entry name" value="SUBTILISIN"/>
</dbReference>
<dbReference type="Pfam" id="PF04151">
    <property type="entry name" value="PPC"/>
    <property type="match status" value="1"/>
</dbReference>
<organism evidence="9 10">
    <name type="scientific">Waterburya agarophytonicola KI4</name>
    <dbReference type="NCBI Taxonomy" id="2874699"/>
    <lineage>
        <taxon>Bacteria</taxon>
        <taxon>Bacillati</taxon>
        <taxon>Cyanobacteriota</taxon>
        <taxon>Cyanophyceae</taxon>
        <taxon>Pleurocapsales</taxon>
        <taxon>Hyellaceae</taxon>
        <taxon>Waterburya</taxon>
        <taxon>Waterburya agarophytonicola</taxon>
    </lineage>
</organism>
<dbReference type="GO" id="GO:0004252">
    <property type="term" value="F:serine-type endopeptidase activity"/>
    <property type="evidence" value="ECO:0007669"/>
    <property type="project" value="UniProtKB-UniRule"/>
</dbReference>
<name>A0A964BQJ0_9CYAN</name>
<dbReference type="Pfam" id="PF00082">
    <property type="entry name" value="Peptidase_S8"/>
    <property type="match status" value="1"/>
</dbReference>
<evidence type="ECO:0000256" key="3">
    <source>
        <dbReference type="ARBA" id="ARBA00022801"/>
    </source>
</evidence>
<feature type="domain" description="Peptidase C-terminal archaeal/bacterial" evidence="7">
    <location>
        <begin position="422"/>
        <end position="494"/>
    </location>
</feature>
<comment type="similarity">
    <text evidence="1 5">Belongs to the peptidase S8 family.</text>
</comment>
<dbReference type="InterPro" id="IPR000209">
    <property type="entry name" value="Peptidase_S8/S53_dom"/>
</dbReference>
<gene>
    <name evidence="9" type="ORF">I4641_08455</name>
</gene>
<keyword evidence="10" id="KW-1185">Reference proteome</keyword>
<dbReference type="InterPro" id="IPR023828">
    <property type="entry name" value="Peptidase_S8_Ser-AS"/>
</dbReference>
<evidence type="ECO:0000256" key="1">
    <source>
        <dbReference type="ARBA" id="ARBA00011073"/>
    </source>
</evidence>
<dbReference type="InterPro" id="IPR036852">
    <property type="entry name" value="Peptidase_S8/S53_dom_sf"/>
</dbReference>
<dbReference type="SUPFAM" id="SSF52743">
    <property type="entry name" value="Subtilisin-like"/>
    <property type="match status" value="1"/>
</dbReference>
<accession>A0A964BQJ0</accession>
<comment type="caution">
    <text evidence="9">The sequence shown here is derived from an EMBL/GenBank/DDBJ whole genome shotgun (WGS) entry which is preliminary data.</text>
</comment>
<dbReference type="AlphaFoldDB" id="A0A964BQJ0"/>
<dbReference type="InterPro" id="IPR015500">
    <property type="entry name" value="Peptidase_S8_subtilisin-rel"/>
</dbReference>
<dbReference type="Gene3D" id="2.60.120.380">
    <property type="match status" value="3"/>
</dbReference>
<keyword evidence="3 5" id="KW-0378">Hydrolase</keyword>
<keyword evidence="4 5" id="KW-0720">Serine protease</keyword>
<dbReference type="InterPro" id="IPR043708">
    <property type="entry name" value="DUF5648"/>
</dbReference>
<feature type="active site" description="Charge relay system" evidence="5">
    <location>
        <position position="293"/>
    </location>
</feature>
<reference evidence="9" key="1">
    <citation type="journal article" date="2021" name="Antonie Van Leeuwenhoek">
        <title>Draft genome and description of Waterburya agarophytonicola gen. nov. sp. nov. (Pleurocapsales, Cyanobacteria): a seaweed symbiont.</title>
        <authorList>
            <person name="Bonthond G."/>
            <person name="Shalygin S."/>
            <person name="Bayer T."/>
            <person name="Weinberger F."/>
        </authorList>
    </citation>
    <scope>NUCLEOTIDE SEQUENCE</scope>
    <source>
        <strain evidence="9">KI4</strain>
    </source>
</reference>
<evidence type="ECO:0000256" key="4">
    <source>
        <dbReference type="ARBA" id="ARBA00022825"/>
    </source>
</evidence>
<dbReference type="Gene3D" id="3.40.50.200">
    <property type="entry name" value="Peptidase S8/S53 domain"/>
    <property type="match status" value="1"/>
</dbReference>
<dbReference type="SUPFAM" id="SSF89260">
    <property type="entry name" value="Collagen-binding domain"/>
    <property type="match status" value="1"/>
</dbReference>
<dbReference type="Pfam" id="PF18885">
    <property type="entry name" value="DUF5648"/>
    <property type="match status" value="1"/>
</dbReference>
<protein>
    <submittedName>
        <fullName evidence="9">S8 family serine peptidase</fullName>
    </submittedName>
</protein>
<evidence type="ECO:0000259" key="7">
    <source>
        <dbReference type="Pfam" id="PF04151"/>
    </source>
</evidence>
<dbReference type="RefSeq" id="WP_229640044.1">
    <property type="nucleotide sequence ID" value="NZ_JADWDC010000015.1"/>
</dbReference>
<dbReference type="PANTHER" id="PTHR43806:SF11">
    <property type="entry name" value="CEREVISIN-RELATED"/>
    <property type="match status" value="1"/>
</dbReference>
<dbReference type="EMBL" id="JADWDC010000015">
    <property type="protein sequence ID" value="MCC0177007.1"/>
    <property type="molecule type" value="Genomic_DNA"/>
</dbReference>
<dbReference type="InterPro" id="IPR007280">
    <property type="entry name" value="Peptidase_C_arc/bac"/>
</dbReference>
<sequence>MSLLKSLFVSPSISLSLTQDLLTTAVIGDRAIQIEQANPGDNPAFDLIGLTRLRNDPNFAGIDGSGFSVVAIDTGIDVNHPLLAPNYLTGYDFLDDDNDPSDPDGHGTHVAGTIGATDESIGVAPGVGLISLRVLDGNGGSLLEVEDALEWVFAHREQYNITAVNLSLGLGFFTPETGLRGDIISDDIRRLENAGVTVVGAAGNEYFTNSGESNRENLAFPAIASTIAVGAVWQDGSQSNIAWQSGSIDYTTGADRITSFSQRLNVSNVVFAPGALITSTIPGAGRGLLAGTSQASPHVAGSVALLQQASLQFNGRLLAPEEVREILFNTGDRIVDGDDEDDNIINSGSSYVRINIYNAIAQVKTGADNFAPPPENNPDNIVSGDSNGTITGAFIAPTIDGSPVSPIVGNIGQDGQNIRPNDVDIYRFELVSPGTVRIETASDLNNPADFDSYIRLFDVNGNEIGNNDDIATGNLFSRLDMNLEPGTYYVGVSGFRNISYNPNIPGSGIAADTGNYTLQFSLRNQDPNGLISGAVEVNLGSGLEPLVFPGVIGTDYGEEVGVSDVDLFRIVAPDNGVLFIDIDTPFANNFVNSYLRLFDENGNEIVSPSDDNLAIARDGRAIEFLQDNNSGIVLENPEQTDLVDSSLDPEGNYQSGNYGHTTDSFINTRVERGKVYYVGVSDFFNQEYNANNLSNRPENTAGGQYELITTFVNNDLDGSITQTDGAIALPIGDRLGVIGVDGEQEVGDRDVDFYQINSGSSGILEISVTSSNDDPVNTVALIFDAEGNRLGLSDPNNSLDSLLRYQIAPNTDYYVAVTGFGNQNFNPFALGSGTGGDTGTYTINGNLIPLEEAGNLVDNTIGSSAVQNLTSGETVFGNVGNDSGFIVGDTDIDIYRFIPNIDSTVNIKTIANEEFSADTYLRVFDGEGNEIAANDNENDLNQGSLIQLDVTAGTQYYIGVNGSSPQGQQYNPVTGEGAAPGNQGNYNLSISSGNDLVTGSTVYRFFRPDIGTHFYTASNFERDSIITNLPNYSYEGESYLAASETADPLTGARPVYRFFNTSTGAHLYTMSEAERDTIDGNLANYNYEGIAYYGYQSDRPGATALYRFYNAAIDAHFYTPSAVERDAILTNLPDYQLEGNDGIAFYVEPIRDI</sequence>
<evidence type="ECO:0000313" key="10">
    <source>
        <dbReference type="Proteomes" id="UP000729733"/>
    </source>
</evidence>
<evidence type="ECO:0000256" key="2">
    <source>
        <dbReference type="ARBA" id="ARBA00022670"/>
    </source>
</evidence>